<reference evidence="1 2" key="1">
    <citation type="submission" date="2018-09" db="EMBL/GenBank/DDBJ databases">
        <authorList>
            <consortium name="Pathogen Informatics"/>
        </authorList>
    </citation>
    <scope>NUCLEOTIDE SEQUENCE [LARGE SCALE GENOMIC DNA]</scope>
    <source>
        <strain evidence="1 2">OH-22767</strain>
    </source>
</reference>
<evidence type="ECO:0000313" key="1">
    <source>
        <dbReference type="EMBL" id="SZD73521.1"/>
    </source>
</evidence>
<protein>
    <submittedName>
        <fullName evidence="1">Uncharacterized protein</fullName>
    </submittedName>
</protein>
<proteinExistence type="predicted"/>
<gene>
    <name evidence="1" type="ORF">SAMEA104719789_01331</name>
</gene>
<dbReference type="Proteomes" id="UP000262142">
    <property type="component" value="Unassembled WGS sequence"/>
</dbReference>
<name>A0A383U307_9FLAO</name>
<accession>A0A383U307</accession>
<dbReference type="AlphaFoldDB" id="A0A383U307"/>
<sequence>MNLKKLGFLLLAVFVFWSCSEDRPGFFISQNKQNKIDDRALVKYLEEHYFAEDGSVKVFSSKDKSDDRYTPLKELAEKAPEGYYVVKNPKHQAAGRSISDNQTDKILIQYNLQSLKALEQKDSVYYLPSTIVSTVNSTGLPEWDPVFYHTTKEADSYEVKSIIEGLKKFKSSEKKANEEPYVNFQGLILVPSRLAYGRSSNPFNIKQTDLSLILNFELYQVVQRKE</sequence>
<evidence type="ECO:0000313" key="2">
    <source>
        <dbReference type="Proteomes" id="UP000262142"/>
    </source>
</evidence>
<keyword evidence="2" id="KW-1185">Reference proteome</keyword>
<dbReference type="OrthoDB" id="1270857at2"/>
<dbReference type="EMBL" id="UNSC01000006">
    <property type="protein sequence ID" value="SZD73521.1"/>
    <property type="molecule type" value="Genomic_DNA"/>
</dbReference>
<organism evidence="1 2">
    <name type="scientific">Candidatus Ornithobacterium hominis</name>
    <dbReference type="NCBI Taxonomy" id="2497989"/>
    <lineage>
        <taxon>Bacteria</taxon>
        <taxon>Pseudomonadati</taxon>
        <taxon>Bacteroidota</taxon>
        <taxon>Flavobacteriia</taxon>
        <taxon>Flavobacteriales</taxon>
        <taxon>Weeksellaceae</taxon>
        <taxon>Ornithobacterium</taxon>
    </lineage>
</organism>
<dbReference type="RefSeq" id="WP_119059568.1">
    <property type="nucleotide sequence ID" value="NZ_UNSC01000006.1"/>
</dbReference>